<dbReference type="RefSeq" id="WP_105043924.1">
    <property type="nucleotide sequence ID" value="NZ_MQWA01000001.1"/>
</dbReference>
<dbReference type="GO" id="GO:0006508">
    <property type="term" value="P:proteolysis"/>
    <property type="evidence" value="ECO:0007669"/>
    <property type="project" value="InterPro"/>
</dbReference>
<gene>
    <name evidence="6" type="ORF">BSZ32_13630</name>
</gene>
<evidence type="ECO:0000259" key="4">
    <source>
        <dbReference type="Pfam" id="PF00326"/>
    </source>
</evidence>
<feature type="chain" id="PRO_5015627697" evidence="3">
    <location>
        <begin position="23"/>
        <end position="287"/>
    </location>
</feature>
<dbReference type="GO" id="GO:0004806">
    <property type="term" value="F:triacylglycerol lipase activity"/>
    <property type="evidence" value="ECO:0007669"/>
    <property type="project" value="TreeGrafter"/>
</dbReference>
<dbReference type="OrthoDB" id="9815425at2"/>
<organism evidence="6 7">
    <name type="scientific">Rubritalea profundi</name>
    <dbReference type="NCBI Taxonomy" id="1658618"/>
    <lineage>
        <taxon>Bacteria</taxon>
        <taxon>Pseudomonadati</taxon>
        <taxon>Verrucomicrobiota</taxon>
        <taxon>Verrucomicrobiia</taxon>
        <taxon>Verrucomicrobiales</taxon>
        <taxon>Rubritaleaceae</taxon>
        <taxon>Rubritalea</taxon>
    </lineage>
</organism>
<evidence type="ECO:0000256" key="1">
    <source>
        <dbReference type="ARBA" id="ARBA00010515"/>
    </source>
</evidence>
<dbReference type="PANTHER" id="PTHR48081:SF30">
    <property type="entry name" value="ACETYL-HYDROLASE LIPR-RELATED"/>
    <property type="match status" value="1"/>
</dbReference>
<keyword evidence="3" id="KW-0732">Signal</keyword>
<dbReference type="Pfam" id="PF20434">
    <property type="entry name" value="BD-FAE"/>
    <property type="match status" value="1"/>
</dbReference>
<dbReference type="Pfam" id="PF00326">
    <property type="entry name" value="Peptidase_S9"/>
    <property type="match status" value="1"/>
</dbReference>
<dbReference type="Proteomes" id="UP000239907">
    <property type="component" value="Unassembled WGS sequence"/>
</dbReference>
<accession>A0A2S7U351</accession>
<dbReference type="InterPro" id="IPR029058">
    <property type="entry name" value="AB_hydrolase_fold"/>
</dbReference>
<name>A0A2S7U351_9BACT</name>
<dbReference type="InterPro" id="IPR001375">
    <property type="entry name" value="Peptidase_S9_cat"/>
</dbReference>
<feature type="signal peptide" evidence="3">
    <location>
        <begin position="1"/>
        <end position="22"/>
    </location>
</feature>
<dbReference type="Gene3D" id="3.40.50.1820">
    <property type="entry name" value="alpha/beta hydrolase"/>
    <property type="match status" value="1"/>
</dbReference>
<evidence type="ECO:0000256" key="3">
    <source>
        <dbReference type="SAM" id="SignalP"/>
    </source>
</evidence>
<dbReference type="PANTHER" id="PTHR48081">
    <property type="entry name" value="AB HYDROLASE SUPERFAMILY PROTEIN C4A8.06C"/>
    <property type="match status" value="1"/>
</dbReference>
<protein>
    <submittedName>
        <fullName evidence="6">Peptidase S9</fullName>
    </submittedName>
</protein>
<feature type="domain" description="Peptidase S9 prolyl oligopeptidase catalytic" evidence="4">
    <location>
        <begin position="192"/>
        <end position="268"/>
    </location>
</feature>
<sequence>MTLFKYFYITLLLSLFAPSAYSLEVKGITPDKSPVYKTVGKAELKLHIFEPKGHKPSDKRPSIVFFFGGGWSSGSPSQFYPHCKYLASRGMVAMSAEYRVKSRNKTTPLECVKDGKSAIRWMRQHAKELGIDPTRIAAGGGSAGGHVAAATGTTQGIEEKGEDLSISSRPAALVLFNPVFDNGPTGYGHSRVKKYWKEISPMHNISENTPPTIVFLGTKDDLIPVKTAEKYKKLMADSGRRCDLKLYKDQGHGFFNFRSKDNYYKTIVAMDQFLESLGYLKAKPITP</sequence>
<evidence type="ECO:0000313" key="6">
    <source>
        <dbReference type="EMBL" id="PQJ29425.1"/>
    </source>
</evidence>
<evidence type="ECO:0000256" key="2">
    <source>
        <dbReference type="ARBA" id="ARBA00022801"/>
    </source>
</evidence>
<feature type="domain" description="BD-FAE-like" evidence="5">
    <location>
        <begin position="47"/>
        <end position="160"/>
    </location>
</feature>
<keyword evidence="7" id="KW-1185">Reference proteome</keyword>
<proteinExistence type="inferred from homology"/>
<comment type="caution">
    <text evidence="6">The sequence shown here is derived from an EMBL/GenBank/DDBJ whole genome shotgun (WGS) entry which is preliminary data.</text>
</comment>
<keyword evidence="2" id="KW-0378">Hydrolase</keyword>
<dbReference type="EMBL" id="MQWA01000001">
    <property type="protein sequence ID" value="PQJ29425.1"/>
    <property type="molecule type" value="Genomic_DNA"/>
</dbReference>
<reference evidence="6 7" key="1">
    <citation type="submission" date="2016-12" db="EMBL/GenBank/DDBJ databases">
        <title>Study of bacterial adaptation to deep sea.</title>
        <authorList>
            <person name="Song J."/>
            <person name="Yoshizawa S."/>
            <person name="Kogure K."/>
        </authorList>
    </citation>
    <scope>NUCLEOTIDE SEQUENCE [LARGE SCALE GENOMIC DNA]</scope>
    <source>
        <strain evidence="6 7">SAORIC-165</strain>
    </source>
</reference>
<dbReference type="GO" id="GO:0008236">
    <property type="term" value="F:serine-type peptidase activity"/>
    <property type="evidence" value="ECO:0007669"/>
    <property type="project" value="InterPro"/>
</dbReference>
<evidence type="ECO:0000259" key="5">
    <source>
        <dbReference type="Pfam" id="PF20434"/>
    </source>
</evidence>
<dbReference type="AlphaFoldDB" id="A0A2S7U351"/>
<comment type="similarity">
    <text evidence="1">Belongs to the 'GDXG' lipolytic enzyme family.</text>
</comment>
<dbReference type="InterPro" id="IPR049492">
    <property type="entry name" value="BD-FAE-like_dom"/>
</dbReference>
<dbReference type="SUPFAM" id="SSF53474">
    <property type="entry name" value="alpha/beta-Hydrolases"/>
    <property type="match status" value="1"/>
</dbReference>
<dbReference type="InterPro" id="IPR050300">
    <property type="entry name" value="GDXG_lipolytic_enzyme"/>
</dbReference>
<evidence type="ECO:0000313" key="7">
    <source>
        <dbReference type="Proteomes" id="UP000239907"/>
    </source>
</evidence>